<gene>
    <name evidence="16" type="primary">20348420</name>
    <name evidence="15" type="ORF">GGTG_07962</name>
</gene>
<proteinExistence type="inferred from homology"/>
<evidence type="ECO:0000256" key="1">
    <source>
        <dbReference type="ARBA" id="ARBA00001936"/>
    </source>
</evidence>
<keyword evidence="7" id="KW-0325">Glycoprotein</keyword>
<evidence type="ECO:0000256" key="8">
    <source>
        <dbReference type="ARBA" id="ARBA00023211"/>
    </source>
</evidence>
<evidence type="ECO:0000256" key="12">
    <source>
        <dbReference type="ARBA" id="ARBA00052293"/>
    </source>
</evidence>
<dbReference type="eggNOG" id="KOG1950">
    <property type="taxonomic scope" value="Eukaryota"/>
</dbReference>
<evidence type="ECO:0000256" key="14">
    <source>
        <dbReference type="SAM" id="MobiDB-lite"/>
    </source>
</evidence>
<dbReference type="CDD" id="cd02537">
    <property type="entry name" value="GT8_Glycogenin"/>
    <property type="match status" value="1"/>
</dbReference>
<reference evidence="16" key="5">
    <citation type="submission" date="2018-04" db="UniProtKB">
        <authorList>
            <consortium name="EnsemblFungi"/>
        </authorList>
    </citation>
    <scope>IDENTIFICATION</scope>
    <source>
        <strain evidence="16">R3-111a-1</strain>
    </source>
</reference>
<dbReference type="Gene3D" id="3.90.550.10">
    <property type="entry name" value="Spore Coat Polysaccharide Biosynthesis Protein SpsA, Chain A"/>
    <property type="match status" value="1"/>
</dbReference>
<dbReference type="PANTHER" id="PTHR11183">
    <property type="entry name" value="GLYCOGENIN SUBFAMILY MEMBER"/>
    <property type="match status" value="1"/>
</dbReference>
<feature type="compositionally biased region" description="Basic and acidic residues" evidence="14">
    <location>
        <begin position="457"/>
        <end position="468"/>
    </location>
</feature>
<reference evidence="17" key="1">
    <citation type="submission" date="2010-07" db="EMBL/GenBank/DDBJ databases">
        <title>The genome sequence of Gaeumannomyces graminis var. tritici strain R3-111a-1.</title>
        <authorList>
            <consortium name="The Broad Institute Genome Sequencing Platform"/>
            <person name="Ma L.-J."/>
            <person name="Dead R."/>
            <person name="Young S."/>
            <person name="Zeng Q."/>
            <person name="Koehrsen M."/>
            <person name="Alvarado L."/>
            <person name="Berlin A."/>
            <person name="Chapman S.B."/>
            <person name="Chen Z."/>
            <person name="Freedman E."/>
            <person name="Gellesch M."/>
            <person name="Goldberg J."/>
            <person name="Griggs A."/>
            <person name="Gujja S."/>
            <person name="Heilman E.R."/>
            <person name="Heiman D."/>
            <person name="Hepburn T."/>
            <person name="Howarth C."/>
            <person name="Jen D."/>
            <person name="Larson L."/>
            <person name="Mehta T."/>
            <person name="Neiman D."/>
            <person name="Pearson M."/>
            <person name="Roberts A."/>
            <person name="Saif S."/>
            <person name="Shea T."/>
            <person name="Shenoy N."/>
            <person name="Sisk P."/>
            <person name="Stolte C."/>
            <person name="Sykes S."/>
            <person name="Walk T."/>
            <person name="White J."/>
            <person name="Yandava C."/>
            <person name="Haas B."/>
            <person name="Nusbaum C."/>
            <person name="Birren B."/>
        </authorList>
    </citation>
    <scope>NUCLEOTIDE SEQUENCE [LARGE SCALE GENOMIC DNA]</scope>
    <source>
        <strain evidence="17">R3-111a-1</strain>
    </source>
</reference>
<evidence type="ECO:0000256" key="10">
    <source>
        <dbReference type="ARBA" id="ARBA00038934"/>
    </source>
</evidence>
<dbReference type="EnsemblFungi" id="EJT74114">
    <property type="protein sequence ID" value="EJT74114"/>
    <property type="gene ID" value="GGTG_07962"/>
</dbReference>
<keyword evidence="4" id="KW-0808">Transferase</keyword>
<protein>
    <recommendedName>
        <fullName evidence="10">glycogenin glucosyltransferase</fullName>
        <ecNumber evidence="10">2.4.1.186</ecNumber>
    </recommendedName>
</protein>
<keyword evidence="5" id="KW-0479">Metal-binding</keyword>
<evidence type="ECO:0000256" key="7">
    <source>
        <dbReference type="ARBA" id="ARBA00023180"/>
    </source>
</evidence>
<feature type="compositionally biased region" description="Low complexity" evidence="14">
    <location>
        <begin position="362"/>
        <end position="374"/>
    </location>
</feature>
<dbReference type="GO" id="GO:0046872">
    <property type="term" value="F:metal ion binding"/>
    <property type="evidence" value="ECO:0007669"/>
    <property type="project" value="UniProtKB-KW"/>
</dbReference>
<dbReference type="Pfam" id="PF01501">
    <property type="entry name" value="Glyco_transf_8"/>
    <property type="match status" value="1"/>
</dbReference>
<organism evidence="15">
    <name type="scientific">Gaeumannomyces tritici (strain R3-111a-1)</name>
    <name type="common">Wheat and barley take-all root rot fungus</name>
    <name type="synonym">Gaeumannomyces graminis var. tritici</name>
    <dbReference type="NCBI Taxonomy" id="644352"/>
    <lineage>
        <taxon>Eukaryota</taxon>
        <taxon>Fungi</taxon>
        <taxon>Dikarya</taxon>
        <taxon>Ascomycota</taxon>
        <taxon>Pezizomycotina</taxon>
        <taxon>Sordariomycetes</taxon>
        <taxon>Sordariomycetidae</taxon>
        <taxon>Magnaporthales</taxon>
        <taxon>Magnaporthaceae</taxon>
        <taxon>Gaeumannomyces</taxon>
    </lineage>
</organism>
<dbReference type="GO" id="GO:0008466">
    <property type="term" value="F:glycogenin glucosyltransferase activity"/>
    <property type="evidence" value="ECO:0007669"/>
    <property type="project" value="UniProtKB-EC"/>
</dbReference>
<keyword evidence="3" id="KW-0963">Cytoplasm</keyword>
<comment type="subcellular location">
    <subcellularLocation>
        <location evidence="2">Cytoplasm</location>
    </subcellularLocation>
</comment>
<dbReference type="HOGENOM" id="CLU_017171_2_0_1"/>
<keyword evidence="6" id="KW-0320">Glycogen biosynthesis</keyword>
<evidence type="ECO:0000313" key="17">
    <source>
        <dbReference type="Proteomes" id="UP000006039"/>
    </source>
</evidence>
<dbReference type="FunFam" id="3.90.550.10:FF:000092">
    <property type="entry name" value="Glycogenin 2"/>
    <property type="match status" value="1"/>
</dbReference>
<comment type="cofactor">
    <cofactor evidence="1">
        <name>Mn(2+)</name>
        <dbReference type="ChEBI" id="CHEBI:29035"/>
    </cofactor>
</comment>
<dbReference type="AlphaFoldDB" id="J3P372"/>
<comment type="function">
    <text evidence="13">Self-glucosylating initiator of glycogen synthesis. It catalyzes the formation of a short alpha (1,4)-glucosyl chain covalently attached via a glucose 1-O-tyrosyl linkage to internal tyrosine residues and these chains act as primers for the elongation reaction catalyzed by glycogen synthase.</text>
</comment>
<feature type="region of interest" description="Disordered" evidence="14">
    <location>
        <begin position="362"/>
        <end position="400"/>
    </location>
</feature>
<sequence>MGSLGLEDAYVTLLTTDTYLPGALVLAHSLRDAGTTKKLACMVTPDTVAGEVIAQLNTVFDYVISVPTIRNAHPANLALMNRPDLHSAFTKVNLWKQTQFRMIVYVDADVVAVRAPDELFELEARFSAAPDIGWPDLFNSGVMALTPNMEDYNAMMAMAEQGTSFDGADQGLLNMHFKDNFNRLPFTYNVTPSAHYQYVPAYLHFQSSINMVHFIGPDKPWRQGRGVTTGSGPFNDMVNQWWTVYDRHYGKNSTATKSSDIVRHFVAGEYQPKGAYNVPTYGSWDASRHSPPTGSGAEAPNLPRSYYAMSSDTSQYSGYATSQQMPPPIFPWEQNRPQPSRVFHDTFPQQEEQLVVAFGESAGSEAAGQSDAAETASFTTESVSELQTSEPNTPTALPTYPPVTVASDPWATFTLANAWDDVPEIDRYIGMLQKHRRMKSGGTVTGLRQEGTGQDNEANKEPGSDGRRGSKVTDFPSETERPSLPVTPAPVRRQGFWAGGSPETEVESVGPGNQMLPAAQGVPQQSDWV</sequence>
<dbReference type="OrthoDB" id="2014201at2759"/>
<feature type="compositionally biased region" description="Polar residues" evidence="14">
    <location>
        <begin position="376"/>
        <end position="396"/>
    </location>
</feature>
<dbReference type="Proteomes" id="UP000006039">
    <property type="component" value="Unassembled WGS sequence"/>
</dbReference>
<dbReference type="STRING" id="644352.J3P372"/>
<dbReference type="RefSeq" id="XP_009224058.1">
    <property type="nucleotide sequence ID" value="XM_009225794.1"/>
</dbReference>
<dbReference type="InterPro" id="IPR050587">
    <property type="entry name" value="GNT1/Glycosyltrans_8"/>
</dbReference>
<reference evidence="15" key="2">
    <citation type="submission" date="2010-07" db="EMBL/GenBank/DDBJ databases">
        <authorList>
            <consortium name="The Broad Institute Genome Sequencing Platform"/>
            <consortium name="Broad Institute Genome Sequencing Center for Infectious Disease"/>
            <person name="Ma L.-J."/>
            <person name="Dead R."/>
            <person name="Young S."/>
            <person name="Zeng Q."/>
            <person name="Koehrsen M."/>
            <person name="Alvarado L."/>
            <person name="Berlin A."/>
            <person name="Chapman S.B."/>
            <person name="Chen Z."/>
            <person name="Freedman E."/>
            <person name="Gellesch M."/>
            <person name="Goldberg J."/>
            <person name="Griggs A."/>
            <person name="Gujja S."/>
            <person name="Heilman E.R."/>
            <person name="Heiman D."/>
            <person name="Hepburn T."/>
            <person name="Howarth C."/>
            <person name="Jen D."/>
            <person name="Larson L."/>
            <person name="Mehta T."/>
            <person name="Neiman D."/>
            <person name="Pearson M."/>
            <person name="Roberts A."/>
            <person name="Saif S."/>
            <person name="Shea T."/>
            <person name="Shenoy N."/>
            <person name="Sisk P."/>
            <person name="Stolte C."/>
            <person name="Sykes S."/>
            <person name="Walk T."/>
            <person name="White J."/>
            <person name="Yandava C."/>
            <person name="Haas B."/>
            <person name="Nusbaum C."/>
            <person name="Birren B."/>
        </authorList>
    </citation>
    <scope>NUCLEOTIDE SEQUENCE</scope>
    <source>
        <strain evidence="15">R3-111a-1</strain>
    </source>
</reference>
<evidence type="ECO:0000256" key="3">
    <source>
        <dbReference type="ARBA" id="ARBA00022490"/>
    </source>
</evidence>
<accession>J3P372</accession>
<evidence type="ECO:0000256" key="9">
    <source>
        <dbReference type="ARBA" id="ARBA00038162"/>
    </source>
</evidence>
<evidence type="ECO:0000256" key="4">
    <source>
        <dbReference type="ARBA" id="ARBA00022679"/>
    </source>
</evidence>
<comment type="catalytic activity">
    <reaction evidence="12">
        <text>L-tyrosyl-[glycogenin] + UDP-alpha-D-glucose = alpha-D-glucosyl-L-tyrosyl-[glycogenin] + UDP + H(+)</text>
        <dbReference type="Rhea" id="RHEA:23360"/>
        <dbReference type="Rhea" id="RHEA-COMP:14604"/>
        <dbReference type="Rhea" id="RHEA-COMP:14605"/>
        <dbReference type="ChEBI" id="CHEBI:15378"/>
        <dbReference type="ChEBI" id="CHEBI:46858"/>
        <dbReference type="ChEBI" id="CHEBI:58223"/>
        <dbReference type="ChEBI" id="CHEBI:58885"/>
        <dbReference type="ChEBI" id="CHEBI:140573"/>
        <dbReference type="EC" id="2.4.1.186"/>
    </reaction>
</comment>
<feature type="region of interest" description="Disordered" evidence="14">
    <location>
        <begin position="286"/>
        <end position="305"/>
    </location>
</feature>
<dbReference type="GO" id="GO:0005737">
    <property type="term" value="C:cytoplasm"/>
    <property type="evidence" value="ECO:0007669"/>
    <property type="project" value="UniProtKB-SubCell"/>
</dbReference>
<evidence type="ECO:0000256" key="11">
    <source>
        <dbReference type="ARBA" id="ARBA00050886"/>
    </source>
</evidence>
<evidence type="ECO:0000313" key="15">
    <source>
        <dbReference type="EMBL" id="EJT74114.1"/>
    </source>
</evidence>
<keyword evidence="8" id="KW-0464">Manganese</keyword>
<evidence type="ECO:0000256" key="2">
    <source>
        <dbReference type="ARBA" id="ARBA00004496"/>
    </source>
</evidence>
<dbReference type="GeneID" id="20348420"/>
<dbReference type="EMBL" id="GL385398">
    <property type="protein sequence ID" value="EJT74114.1"/>
    <property type="molecule type" value="Genomic_DNA"/>
</dbReference>
<evidence type="ECO:0000256" key="13">
    <source>
        <dbReference type="ARBA" id="ARBA00057883"/>
    </source>
</evidence>
<reference evidence="15" key="3">
    <citation type="submission" date="2010-09" db="EMBL/GenBank/DDBJ databases">
        <title>Annotation of Gaeumannomyces graminis var. tritici R3-111a-1.</title>
        <authorList>
            <consortium name="The Broad Institute Genome Sequencing Platform"/>
            <person name="Ma L.-J."/>
            <person name="Dead R."/>
            <person name="Young S.K."/>
            <person name="Zeng Q."/>
            <person name="Gargeya S."/>
            <person name="Fitzgerald M."/>
            <person name="Haas B."/>
            <person name="Abouelleil A."/>
            <person name="Alvarado L."/>
            <person name="Arachchi H.M."/>
            <person name="Berlin A."/>
            <person name="Brown A."/>
            <person name="Chapman S.B."/>
            <person name="Chen Z."/>
            <person name="Dunbar C."/>
            <person name="Freedman E."/>
            <person name="Gearin G."/>
            <person name="Gellesch M."/>
            <person name="Goldberg J."/>
            <person name="Griggs A."/>
            <person name="Gujja S."/>
            <person name="Heiman D."/>
            <person name="Howarth C."/>
            <person name="Larson L."/>
            <person name="Lui A."/>
            <person name="MacDonald P.J.P."/>
            <person name="Mehta T."/>
            <person name="Montmayeur A."/>
            <person name="Murphy C."/>
            <person name="Neiman D."/>
            <person name="Pearson M."/>
            <person name="Priest M."/>
            <person name="Roberts A."/>
            <person name="Saif S."/>
            <person name="Shea T."/>
            <person name="Shenoy N."/>
            <person name="Sisk P."/>
            <person name="Stolte C."/>
            <person name="Sykes S."/>
            <person name="Yandava C."/>
            <person name="Wortman J."/>
            <person name="Nusbaum C."/>
            <person name="Birren B."/>
        </authorList>
    </citation>
    <scope>NUCLEOTIDE SEQUENCE</scope>
    <source>
        <strain evidence="15">R3-111a-1</strain>
    </source>
</reference>
<dbReference type="InterPro" id="IPR002495">
    <property type="entry name" value="Glyco_trans_8"/>
</dbReference>
<dbReference type="GO" id="GO:0005978">
    <property type="term" value="P:glycogen biosynthetic process"/>
    <property type="evidence" value="ECO:0007669"/>
    <property type="project" value="UniProtKB-KW"/>
</dbReference>
<reference evidence="16" key="4">
    <citation type="journal article" date="2015" name="G3 (Bethesda)">
        <title>Genome sequences of three phytopathogenic species of the Magnaporthaceae family of fungi.</title>
        <authorList>
            <person name="Okagaki L.H."/>
            <person name="Nunes C.C."/>
            <person name="Sailsbery J."/>
            <person name="Clay B."/>
            <person name="Brown D."/>
            <person name="John T."/>
            <person name="Oh Y."/>
            <person name="Young N."/>
            <person name="Fitzgerald M."/>
            <person name="Haas B.J."/>
            <person name="Zeng Q."/>
            <person name="Young S."/>
            <person name="Adiconis X."/>
            <person name="Fan L."/>
            <person name="Levin J.Z."/>
            <person name="Mitchell T.K."/>
            <person name="Okubara P.A."/>
            <person name="Farman M.L."/>
            <person name="Kohn L.M."/>
            <person name="Birren B."/>
            <person name="Ma L.-J."/>
            <person name="Dean R.A."/>
        </authorList>
    </citation>
    <scope>NUCLEOTIDE SEQUENCE</scope>
    <source>
        <strain evidence="16">R3-111a-1</strain>
    </source>
</reference>
<keyword evidence="17" id="KW-1185">Reference proteome</keyword>
<evidence type="ECO:0000256" key="6">
    <source>
        <dbReference type="ARBA" id="ARBA00023056"/>
    </source>
</evidence>
<evidence type="ECO:0000313" key="16">
    <source>
        <dbReference type="EnsemblFungi" id="EJT74114"/>
    </source>
</evidence>
<name>J3P372_GAET3</name>
<dbReference type="InterPro" id="IPR029044">
    <property type="entry name" value="Nucleotide-diphossugar_trans"/>
</dbReference>
<dbReference type="VEuPathDB" id="FungiDB:GGTG_07962"/>
<feature type="region of interest" description="Disordered" evidence="14">
    <location>
        <begin position="437"/>
        <end position="529"/>
    </location>
</feature>
<comment type="catalytic activity">
    <reaction evidence="11">
        <text>[1,4-alpha-D-glucosyl](n)-L-tyrosyl-[glycogenin] + UDP-alpha-D-glucose = [1,4-alpha-D-glucosyl](n+1)-L-tyrosyl-[glycogenin] + UDP + H(+)</text>
        <dbReference type="Rhea" id="RHEA:56560"/>
        <dbReference type="Rhea" id="RHEA-COMP:14606"/>
        <dbReference type="Rhea" id="RHEA-COMP:14607"/>
        <dbReference type="ChEBI" id="CHEBI:15378"/>
        <dbReference type="ChEBI" id="CHEBI:58223"/>
        <dbReference type="ChEBI" id="CHEBI:58885"/>
        <dbReference type="ChEBI" id="CHEBI:140574"/>
        <dbReference type="EC" id="2.4.1.186"/>
    </reaction>
</comment>
<dbReference type="EC" id="2.4.1.186" evidence="10"/>
<dbReference type="SUPFAM" id="SSF53448">
    <property type="entry name" value="Nucleotide-diphospho-sugar transferases"/>
    <property type="match status" value="1"/>
</dbReference>
<comment type="similarity">
    <text evidence="9">Belongs to the glycosyltransferase 8 family. Glycogenin subfamily.</text>
</comment>
<evidence type="ECO:0000256" key="5">
    <source>
        <dbReference type="ARBA" id="ARBA00022723"/>
    </source>
</evidence>